<dbReference type="InterPro" id="IPR011856">
    <property type="entry name" value="tRNA_endonuc-like_dom_sf"/>
</dbReference>
<dbReference type="EMBL" id="FOXO01000011">
    <property type="protein sequence ID" value="SFP89779.1"/>
    <property type="molecule type" value="Genomic_DNA"/>
</dbReference>
<dbReference type="CDD" id="cd20736">
    <property type="entry name" value="PoNe_Nuclease"/>
    <property type="match status" value="1"/>
</dbReference>
<keyword evidence="3" id="KW-0540">Nuclease</keyword>
<dbReference type="Proteomes" id="UP000182624">
    <property type="component" value="Unassembled WGS sequence"/>
</dbReference>
<organism evidence="3 4">
    <name type="scientific">Butyrivibrio proteoclasticus</name>
    <dbReference type="NCBI Taxonomy" id="43305"/>
    <lineage>
        <taxon>Bacteria</taxon>
        <taxon>Bacillati</taxon>
        <taxon>Bacillota</taxon>
        <taxon>Clostridia</taxon>
        <taxon>Lachnospirales</taxon>
        <taxon>Lachnospiraceae</taxon>
        <taxon>Butyrivibrio</taxon>
    </lineage>
</organism>
<name>A0A1I5U3C6_9FIRM</name>
<reference evidence="4" key="1">
    <citation type="submission" date="2016-10" db="EMBL/GenBank/DDBJ databases">
        <authorList>
            <person name="Varghese N."/>
            <person name="Submissions S."/>
        </authorList>
    </citation>
    <scope>NUCLEOTIDE SEQUENCE [LARGE SCALE GENOMIC DNA]</scope>
    <source>
        <strain evidence="4">P18</strain>
    </source>
</reference>
<evidence type="ECO:0000256" key="2">
    <source>
        <dbReference type="HAMAP-Rule" id="MF_00048"/>
    </source>
</evidence>
<comment type="similarity">
    <text evidence="1 2">Belongs to the UPF0102 family.</text>
</comment>
<dbReference type="AlphaFoldDB" id="A0A1I5U3C6"/>
<sequence>MGSWYEELACMYLRSQNARILKRNFRVRSGEIDIVAFDEGYYCFIEVKYRKDNKYGGPEAAVGLSKQKQICNVSKFYLLLNHISEDVPVRYDCIAISGEQGMAEIKWYKNAFQYRL</sequence>
<accession>A0A1I5U3C6</accession>
<dbReference type="GO" id="GO:0003676">
    <property type="term" value="F:nucleic acid binding"/>
    <property type="evidence" value="ECO:0007669"/>
    <property type="project" value="InterPro"/>
</dbReference>
<dbReference type="GO" id="GO:0004519">
    <property type="term" value="F:endonuclease activity"/>
    <property type="evidence" value="ECO:0007669"/>
    <property type="project" value="UniProtKB-KW"/>
</dbReference>
<keyword evidence="4" id="KW-1185">Reference proteome</keyword>
<keyword evidence="3" id="KW-0378">Hydrolase</keyword>
<gene>
    <name evidence="3" type="ORF">SAMN04487928_11138</name>
</gene>
<dbReference type="PANTHER" id="PTHR34039">
    <property type="entry name" value="UPF0102 PROTEIN YRAN"/>
    <property type="match status" value="1"/>
</dbReference>
<dbReference type="PANTHER" id="PTHR34039:SF1">
    <property type="entry name" value="UPF0102 PROTEIN YRAN"/>
    <property type="match status" value="1"/>
</dbReference>
<dbReference type="InterPro" id="IPR011335">
    <property type="entry name" value="Restrct_endonuc-II-like"/>
</dbReference>
<evidence type="ECO:0000313" key="4">
    <source>
        <dbReference type="Proteomes" id="UP000182624"/>
    </source>
</evidence>
<dbReference type="HAMAP" id="MF_00048">
    <property type="entry name" value="UPF0102"/>
    <property type="match status" value="1"/>
</dbReference>
<evidence type="ECO:0000256" key="1">
    <source>
        <dbReference type="ARBA" id="ARBA00006738"/>
    </source>
</evidence>
<dbReference type="Gene3D" id="3.40.1350.10">
    <property type="match status" value="1"/>
</dbReference>
<keyword evidence="3" id="KW-0255">Endonuclease</keyword>
<dbReference type="SUPFAM" id="SSF52980">
    <property type="entry name" value="Restriction endonuclease-like"/>
    <property type="match status" value="1"/>
</dbReference>
<dbReference type="InterPro" id="IPR003509">
    <property type="entry name" value="UPF0102_YraN-like"/>
</dbReference>
<protein>
    <recommendedName>
        <fullName evidence="2">UPF0102 protein SAMN04487928_11138</fullName>
    </recommendedName>
</protein>
<proteinExistence type="inferred from homology"/>
<evidence type="ECO:0000313" key="3">
    <source>
        <dbReference type="EMBL" id="SFP89779.1"/>
    </source>
</evidence>
<dbReference type="NCBIfam" id="TIGR00252">
    <property type="entry name" value="YraN family protein"/>
    <property type="match status" value="1"/>
</dbReference>
<dbReference type="Pfam" id="PF02021">
    <property type="entry name" value="UPF0102"/>
    <property type="match status" value="1"/>
</dbReference>
<dbReference type="NCBIfam" id="NF009150">
    <property type="entry name" value="PRK12497.1-3"/>
    <property type="match status" value="1"/>
</dbReference>